<dbReference type="KEGG" id="kne:92184000"/>
<dbReference type="PANTHER" id="PTHR28096">
    <property type="entry name" value="PROTEIN FAF1"/>
    <property type="match status" value="1"/>
</dbReference>
<dbReference type="GeneID" id="92184000"/>
<dbReference type="AlphaFoldDB" id="A0AAW0YGE1"/>
<proteinExistence type="predicted"/>
<feature type="region of interest" description="Disordered" evidence="1">
    <location>
        <begin position="197"/>
        <end position="219"/>
    </location>
</feature>
<feature type="compositionally biased region" description="Basic and acidic residues" evidence="1">
    <location>
        <begin position="327"/>
        <end position="357"/>
    </location>
</feature>
<dbReference type="RefSeq" id="XP_066799514.1">
    <property type="nucleotide sequence ID" value="XM_066949822.1"/>
</dbReference>
<organism evidence="2 3">
    <name type="scientific">Kwoniella newhampshirensis</name>
    <dbReference type="NCBI Taxonomy" id="1651941"/>
    <lineage>
        <taxon>Eukaryota</taxon>
        <taxon>Fungi</taxon>
        <taxon>Dikarya</taxon>
        <taxon>Basidiomycota</taxon>
        <taxon>Agaricomycotina</taxon>
        <taxon>Tremellomycetes</taxon>
        <taxon>Tremellales</taxon>
        <taxon>Cryptococcaceae</taxon>
        <taxon>Kwoniella</taxon>
    </lineage>
</organism>
<feature type="region of interest" description="Disordered" evidence="1">
    <location>
        <begin position="378"/>
        <end position="401"/>
    </location>
</feature>
<keyword evidence="3" id="KW-1185">Reference proteome</keyword>
<dbReference type="GO" id="GO:0000462">
    <property type="term" value="P:maturation of SSU-rRNA from tricistronic rRNA transcript (SSU-rRNA, 5.8S rRNA, LSU-rRNA)"/>
    <property type="evidence" value="ECO:0007669"/>
    <property type="project" value="TreeGrafter"/>
</dbReference>
<protein>
    <submittedName>
        <fullName evidence="2">Uncharacterized protein</fullName>
    </submittedName>
</protein>
<evidence type="ECO:0000313" key="3">
    <source>
        <dbReference type="Proteomes" id="UP001388673"/>
    </source>
</evidence>
<dbReference type="InterPro" id="IPR053030">
    <property type="entry name" value="Ribosomal_biogenesis_FAF1-like"/>
</dbReference>
<feature type="compositionally biased region" description="Basic residues" evidence="1">
    <location>
        <begin position="8"/>
        <end position="17"/>
    </location>
</feature>
<feature type="region of interest" description="Disordered" evidence="1">
    <location>
        <begin position="312"/>
        <end position="365"/>
    </location>
</feature>
<dbReference type="Proteomes" id="UP001388673">
    <property type="component" value="Unassembled WGS sequence"/>
</dbReference>
<comment type="caution">
    <text evidence="2">The sequence shown here is derived from an EMBL/GenBank/DDBJ whole genome shotgun (WGS) entry which is preliminary data.</text>
</comment>
<accession>A0AAW0YGE1</accession>
<sequence>MLRPTQRNMKRIYKGKGRSLPPSKRPRATSTSRSNSDADSEDDNDIDERQAMLAALEARSRAMLGLDPAPRAESSKQARKKMRAGTASLSGSDDDEDEDSDGGDVEAFSSDDGWGAEDGFVTDSEDELVGQAKGHNSRSVIKTTVEPRRPLIPEVIFDDNVSGRSKKEPFSMSPVERKAFLMGNTAKLMGVKIERDYGPKTQRRTRNASEEEEDQSNLKLDRTLHDMLLTSLIPDAAADSASRPVDKRNAMTSRLLELASYELPGQGSKTVSSAHLSSHPARIRTGMLHAKAKRAEKVIAEAKAAGNYHKGLGGLEDGAGSRKGPKGKLERRAEVGVETGKKKGMEARKKGDSERGRGLGMGVGRFEGGMLKLSEKEIARGSGELGGGNRFKGKGKKGKRR</sequence>
<evidence type="ECO:0000313" key="2">
    <source>
        <dbReference type="EMBL" id="KAK8843950.1"/>
    </source>
</evidence>
<dbReference type="PANTHER" id="PTHR28096:SF1">
    <property type="entry name" value="PROTEIN FAF1"/>
    <property type="match status" value="1"/>
</dbReference>
<name>A0AAW0YGE1_9TREE</name>
<feature type="region of interest" description="Disordered" evidence="1">
    <location>
        <begin position="1"/>
        <end position="141"/>
    </location>
</feature>
<gene>
    <name evidence="2" type="ORF">IAR55_006742</name>
</gene>
<evidence type="ECO:0000256" key="1">
    <source>
        <dbReference type="SAM" id="MobiDB-lite"/>
    </source>
</evidence>
<reference evidence="2 3" key="1">
    <citation type="journal article" date="2024" name="bioRxiv">
        <title>Comparative genomics of Cryptococcus and Kwoniella reveals pathogenesis evolution and contrasting karyotype dynamics via intercentromeric recombination or chromosome fusion.</title>
        <authorList>
            <person name="Coelho M.A."/>
            <person name="David-Palma M."/>
            <person name="Shea T."/>
            <person name="Bowers K."/>
            <person name="McGinley-Smith S."/>
            <person name="Mohammad A.W."/>
            <person name="Gnirke A."/>
            <person name="Yurkov A.M."/>
            <person name="Nowrousian M."/>
            <person name="Sun S."/>
            <person name="Cuomo C.A."/>
            <person name="Heitman J."/>
        </authorList>
    </citation>
    <scope>NUCLEOTIDE SEQUENCE [LARGE SCALE GENOMIC DNA]</scope>
    <source>
        <strain evidence="2 3">CBS 13917</strain>
    </source>
</reference>
<feature type="compositionally biased region" description="Basic residues" evidence="1">
    <location>
        <begin position="391"/>
        <end position="401"/>
    </location>
</feature>
<dbReference type="GO" id="GO:0005730">
    <property type="term" value="C:nucleolus"/>
    <property type="evidence" value="ECO:0007669"/>
    <property type="project" value="TreeGrafter"/>
</dbReference>
<feature type="compositionally biased region" description="Acidic residues" evidence="1">
    <location>
        <begin position="92"/>
        <end position="104"/>
    </location>
</feature>
<dbReference type="EMBL" id="JBCAWK010000014">
    <property type="protein sequence ID" value="KAK8843950.1"/>
    <property type="molecule type" value="Genomic_DNA"/>
</dbReference>